<evidence type="ECO:0000313" key="6">
    <source>
        <dbReference type="EMBL" id="KND58266.1"/>
    </source>
</evidence>
<dbReference type="PATRIC" id="fig|242163.4.peg.2432"/>
<dbReference type="GO" id="GO:0008726">
    <property type="term" value="F:alkanesulfonate monooxygenase activity"/>
    <property type="evidence" value="ECO:0007669"/>
    <property type="project" value="TreeGrafter"/>
</dbReference>
<evidence type="ECO:0000256" key="3">
    <source>
        <dbReference type="ARBA" id="ARBA00023002"/>
    </source>
</evidence>
<dbReference type="InterPro" id="IPR036661">
    <property type="entry name" value="Luciferase-like_sf"/>
</dbReference>
<dbReference type="Proteomes" id="UP000036959">
    <property type="component" value="Unassembled WGS sequence"/>
</dbReference>
<keyword evidence="2" id="KW-0288">FMN</keyword>
<evidence type="ECO:0000313" key="7">
    <source>
        <dbReference type="Proteomes" id="UP000036959"/>
    </source>
</evidence>
<keyword evidence="4" id="KW-0503">Monooxygenase</keyword>
<dbReference type="PANTHER" id="PTHR42847:SF4">
    <property type="entry name" value="ALKANESULFONATE MONOOXYGENASE-RELATED"/>
    <property type="match status" value="1"/>
</dbReference>
<comment type="caution">
    <text evidence="6">The sequence shown here is derived from an EMBL/GenBank/DDBJ whole genome shotgun (WGS) entry which is preliminary data.</text>
</comment>
<dbReference type="Pfam" id="PF00296">
    <property type="entry name" value="Bac_luciferase"/>
    <property type="match status" value="1"/>
</dbReference>
<keyword evidence="1" id="KW-0285">Flavoprotein</keyword>
<proteinExistence type="predicted"/>
<gene>
    <name evidence="6" type="ORF">BVER_05232</name>
</gene>
<dbReference type="InterPro" id="IPR011251">
    <property type="entry name" value="Luciferase-like_dom"/>
</dbReference>
<dbReference type="InterPro" id="IPR050172">
    <property type="entry name" value="SsuD_RutA_monooxygenase"/>
</dbReference>
<dbReference type="GO" id="GO:0046306">
    <property type="term" value="P:alkanesulfonate catabolic process"/>
    <property type="evidence" value="ECO:0007669"/>
    <property type="project" value="TreeGrafter"/>
</dbReference>
<keyword evidence="7" id="KW-1185">Reference proteome</keyword>
<dbReference type="Gene3D" id="3.20.20.30">
    <property type="entry name" value="Luciferase-like domain"/>
    <property type="match status" value="1"/>
</dbReference>
<sequence>MNAELKERCSVELGVFLPVGNGGWITSTTSPQLPATYDYNKAVTLLAEELGFDFALSMAKWRGYGGPSQHWDITLESLSTMSALAEATSRIQVWGTVHTMVFHPAVVAKMSAVIDQILKGRFGLNIVAGSNPYDQGQMGLWRDLDHAGRYAFAEEWLTVLKRLWTEDRVNHKGEHFTLEDCMSNPKPSVMPPIICAGGSDTGFRFTIRNCTASFLLGSDKDDFIKIGRRAKELAAEVGKHDFKTYGLFTIVPGETDAIAQERVDYFNSGVDTEALDNQTREYSGDKSLAQNTMAKRFIAQGNAAQSLTPAAIVGSPQTIGAKLAHIVKGADLDGITVIVPDFIDDLRTIGTSVVDALAESGLRTNALDVRGVHA</sequence>
<evidence type="ECO:0000256" key="4">
    <source>
        <dbReference type="ARBA" id="ARBA00023033"/>
    </source>
</evidence>
<reference evidence="7" key="1">
    <citation type="submission" date="2015-06" db="EMBL/GenBank/DDBJ databases">
        <title>Comparative genomics of Burkholderia leaf nodule symbionts.</title>
        <authorList>
            <person name="Carlier A."/>
            <person name="Eberl L."/>
            <person name="Pinto-Carbo M."/>
        </authorList>
    </citation>
    <scope>NUCLEOTIDE SEQUENCE [LARGE SCALE GENOMIC DNA]</scope>
    <source>
        <strain evidence="7">UZHbot4</strain>
    </source>
</reference>
<accession>A0A0L0M7M9</accession>
<keyword evidence="3" id="KW-0560">Oxidoreductase</keyword>
<dbReference type="AlphaFoldDB" id="A0A0L0M7M9"/>
<feature type="domain" description="Luciferase-like" evidence="5">
    <location>
        <begin position="12"/>
        <end position="328"/>
    </location>
</feature>
<evidence type="ECO:0000259" key="5">
    <source>
        <dbReference type="Pfam" id="PF00296"/>
    </source>
</evidence>
<dbReference type="RefSeq" id="WP_050455403.1">
    <property type="nucleotide sequence ID" value="NZ_LFJJ01000189.1"/>
</dbReference>
<name>A0A0L0M7M9_9BURK</name>
<evidence type="ECO:0000256" key="2">
    <source>
        <dbReference type="ARBA" id="ARBA00022643"/>
    </source>
</evidence>
<evidence type="ECO:0000256" key="1">
    <source>
        <dbReference type="ARBA" id="ARBA00022630"/>
    </source>
</evidence>
<organism evidence="6 7">
    <name type="scientific">Candidatus Burkholderia verschuerenii</name>
    <dbReference type="NCBI Taxonomy" id="242163"/>
    <lineage>
        <taxon>Bacteria</taxon>
        <taxon>Pseudomonadati</taxon>
        <taxon>Pseudomonadota</taxon>
        <taxon>Betaproteobacteria</taxon>
        <taxon>Burkholderiales</taxon>
        <taxon>Burkholderiaceae</taxon>
        <taxon>Burkholderia</taxon>
    </lineage>
</organism>
<protein>
    <submittedName>
        <fullName evidence="6">Coenzyme F420-dependent N5,N10-methylene tetrahydromethanopterin reductase</fullName>
    </submittedName>
</protein>
<dbReference type="SUPFAM" id="SSF51679">
    <property type="entry name" value="Bacterial luciferase-like"/>
    <property type="match status" value="1"/>
</dbReference>
<dbReference type="PANTHER" id="PTHR42847">
    <property type="entry name" value="ALKANESULFONATE MONOOXYGENASE"/>
    <property type="match status" value="1"/>
</dbReference>
<dbReference type="EMBL" id="LFJJ01000189">
    <property type="protein sequence ID" value="KND58266.1"/>
    <property type="molecule type" value="Genomic_DNA"/>
</dbReference>
<dbReference type="OrthoDB" id="9814695at2"/>